<protein>
    <submittedName>
        <fullName evidence="5">TPR repeat-containing protein 03</fullName>
    </submittedName>
</protein>
<keyword evidence="2 3" id="KW-0802">TPR repeat</keyword>
<dbReference type="SUPFAM" id="SSF48452">
    <property type="entry name" value="TPR-like"/>
    <property type="match status" value="1"/>
</dbReference>
<dbReference type="Proteomes" id="UP000244959">
    <property type="component" value="Chromosome I"/>
</dbReference>
<evidence type="ECO:0000256" key="2">
    <source>
        <dbReference type="ARBA" id="ARBA00022803"/>
    </source>
</evidence>
<gene>
    <name evidence="5" type="ORF">GILLIAM_02605</name>
</gene>
<feature type="repeat" description="TPR" evidence="3">
    <location>
        <begin position="74"/>
        <end position="107"/>
    </location>
</feature>
<evidence type="ECO:0000313" key="5">
    <source>
        <dbReference type="EMBL" id="SPR12848.1"/>
    </source>
</evidence>
<dbReference type="AlphaFoldDB" id="A0A2U3RIA0"/>
<dbReference type="PROSITE" id="PS50293">
    <property type="entry name" value="TPR_REGION"/>
    <property type="match status" value="1"/>
</dbReference>
<dbReference type="SMART" id="SM00028">
    <property type="entry name" value="TPR"/>
    <property type="match status" value="2"/>
</dbReference>
<evidence type="ECO:0000256" key="3">
    <source>
        <dbReference type="PROSITE-ProRule" id="PRU00339"/>
    </source>
</evidence>
<feature type="repeat" description="TPR" evidence="3">
    <location>
        <begin position="40"/>
        <end position="73"/>
    </location>
</feature>
<proteinExistence type="predicted"/>
<reference evidence="6" key="1">
    <citation type="submission" date="2018-03" db="EMBL/GenBank/DDBJ databases">
        <authorList>
            <person name="Batty M. E."/>
            <person name="Batty M E."/>
        </authorList>
    </citation>
    <scope>NUCLEOTIDE SEQUENCE [LARGE SCALE GENOMIC DNA]</scope>
    <source>
        <strain evidence="6">Gilliam</strain>
    </source>
</reference>
<keyword evidence="1" id="KW-0677">Repeat</keyword>
<dbReference type="Pfam" id="PF13414">
    <property type="entry name" value="TPR_11"/>
    <property type="match status" value="1"/>
</dbReference>
<sequence length="129" mass="14510" precursor="true">MKNMCKKLAIILSLILLNTPAIVAEQSIQQNPIQDRAILAKEYFNIGSSFLRLKKYHEAIENFDIAIKYDPSYASAYNSKGIALADLGKSLEAVENYDLAIKYNPSYAGAYINKAVSYRKLRKTEEAII</sequence>
<feature type="chain" id="PRO_5015434299" evidence="4">
    <location>
        <begin position="24"/>
        <end position="129"/>
    </location>
</feature>
<keyword evidence="4" id="KW-0732">Signal</keyword>
<dbReference type="RefSeq" id="WP_109235121.1">
    <property type="nucleotide sequence ID" value="NZ_LS398551.1"/>
</dbReference>
<evidence type="ECO:0000313" key="6">
    <source>
        <dbReference type="Proteomes" id="UP000244959"/>
    </source>
</evidence>
<feature type="signal peptide" evidence="4">
    <location>
        <begin position="1"/>
        <end position="23"/>
    </location>
</feature>
<dbReference type="PROSITE" id="PS50005">
    <property type="entry name" value="TPR"/>
    <property type="match status" value="2"/>
</dbReference>
<evidence type="ECO:0000256" key="4">
    <source>
        <dbReference type="SAM" id="SignalP"/>
    </source>
</evidence>
<dbReference type="InterPro" id="IPR051685">
    <property type="entry name" value="Ycf3/AcsC/BcsC/TPR_MFPF"/>
</dbReference>
<dbReference type="Gene3D" id="1.25.40.10">
    <property type="entry name" value="Tetratricopeptide repeat domain"/>
    <property type="match status" value="2"/>
</dbReference>
<organism evidence="5 6">
    <name type="scientific">Orientia tsutsugamushi str. Gilliam</name>
    <dbReference type="NCBI Taxonomy" id="1359184"/>
    <lineage>
        <taxon>Bacteria</taxon>
        <taxon>Pseudomonadati</taxon>
        <taxon>Pseudomonadota</taxon>
        <taxon>Alphaproteobacteria</taxon>
        <taxon>Rickettsiales</taxon>
        <taxon>Rickettsiaceae</taxon>
        <taxon>Rickettsieae</taxon>
        <taxon>Orientia</taxon>
    </lineage>
</organism>
<evidence type="ECO:0000256" key="1">
    <source>
        <dbReference type="ARBA" id="ARBA00022737"/>
    </source>
</evidence>
<dbReference type="PANTHER" id="PTHR44943:SF8">
    <property type="entry name" value="TPR REPEAT-CONTAINING PROTEIN MJ0263"/>
    <property type="match status" value="1"/>
</dbReference>
<dbReference type="PANTHER" id="PTHR44943">
    <property type="entry name" value="CELLULOSE SYNTHASE OPERON PROTEIN C"/>
    <property type="match status" value="1"/>
</dbReference>
<dbReference type="InterPro" id="IPR019734">
    <property type="entry name" value="TPR_rpt"/>
</dbReference>
<dbReference type="EMBL" id="LS398551">
    <property type="protein sequence ID" value="SPR12848.1"/>
    <property type="molecule type" value="Genomic_DNA"/>
</dbReference>
<accession>A0A2U3RIA0</accession>
<dbReference type="InterPro" id="IPR011990">
    <property type="entry name" value="TPR-like_helical_dom_sf"/>
</dbReference>
<keyword evidence="6" id="KW-1185">Reference proteome</keyword>
<name>A0A2U3RIA0_ORITS</name>